<keyword evidence="3" id="KW-1185">Reference proteome</keyword>
<protein>
    <submittedName>
        <fullName evidence="2">Uncharacterized protein</fullName>
    </submittedName>
</protein>
<proteinExistence type="predicted"/>
<evidence type="ECO:0000313" key="3">
    <source>
        <dbReference type="Proteomes" id="UP000268233"/>
    </source>
</evidence>
<accession>A0A495QQK7</accession>
<organism evidence="2 3">
    <name type="scientific">Haloarcula quadrata</name>
    <dbReference type="NCBI Taxonomy" id="182779"/>
    <lineage>
        <taxon>Archaea</taxon>
        <taxon>Methanobacteriati</taxon>
        <taxon>Methanobacteriota</taxon>
        <taxon>Stenosarchaea group</taxon>
        <taxon>Halobacteria</taxon>
        <taxon>Halobacteriales</taxon>
        <taxon>Haloarculaceae</taxon>
        <taxon>Haloarcula</taxon>
    </lineage>
</organism>
<dbReference type="EMBL" id="RBWW01000003">
    <property type="protein sequence ID" value="RKS75777.1"/>
    <property type="molecule type" value="Genomic_DNA"/>
</dbReference>
<sequence>MATTAILSGSQHRKFRALSDWVIAVATAHNNTRNRGRSFSGNGGVFSIGGTTGNATATTVTEMDQSSKARGCSTDRSGAR</sequence>
<dbReference type="RefSeq" id="WP_167467409.1">
    <property type="nucleotide sequence ID" value="NZ_RBWW01000003.1"/>
</dbReference>
<reference evidence="2 3" key="1">
    <citation type="submission" date="2018-10" db="EMBL/GenBank/DDBJ databases">
        <title>Genomic Encyclopedia of Archaeal and Bacterial Type Strains, Phase II (KMG-II): from individual species to whole genera.</title>
        <authorList>
            <person name="Goeker M."/>
        </authorList>
    </citation>
    <scope>NUCLEOTIDE SEQUENCE [LARGE SCALE GENOMIC DNA]</scope>
    <source>
        <strain evidence="2 3">DSM 11927</strain>
    </source>
</reference>
<comment type="caution">
    <text evidence="2">The sequence shown here is derived from an EMBL/GenBank/DDBJ whole genome shotgun (WGS) entry which is preliminary data.</text>
</comment>
<dbReference type="Proteomes" id="UP000268233">
    <property type="component" value="Unassembled WGS sequence"/>
</dbReference>
<evidence type="ECO:0000313" key="2">
    <source>
        <dbReference type="EMBL" id="RKS75777.1"/>
    </source>
</evidence>
<feature type="region of interest" description="Disordered" evidence="1">
    <location>
        <begin position="59"/>
        <end position="80"/>
    </location>
</feature>
<evidence type="ECO:0000256" key="1">
    <source>
        <dbReference type="SAM" id="MobiDB-lite"/>
    </source>
</evidence>
<gene>
    <name evidence="2" type="ORF">BDK61_4293</name>
</gene>
<dbReference type="AlphaFoldDB" id="A0A495QQK7"/>
<name>A0A495QQK7_9EURY</name>